<reference evidence="4 5" key="1">
    <citation type="submission" date="2024-04" db="EMBL/GenBank/DDBJ databases">
        <title>Luteolibacter sp. isolated from soil.</title>
        <authorList>
            <person name="An J."/>
        </authorList>
    </citation>
    <scope>NUCLEOTIDE SEQUENCE [LARGE SCALE GENOMIC DNA]</scope>
    <source>
        <strain evidence="4 5">Y139</strain>
    </source>
</reference>
<evidence type="ECO:0000313" key="5">
    <source>
        <dbReference type="Proteomes" id="UP001371305"/>
    </source>
</evidence>
<dbReference type="InterPro" id="IPR040372">
    <property type="entry name" value="YaeB-like"/>
</dbReference>
<dbReference type="NCBIfam" id="TIGR00104">
    <property type="entry name" value="tRNA_TsaA"/>
    <property type="match status" value="1"/>
</dbReference>
<dbReference type="CDD" id="cd09281">
    <property type="entry name" value="UPF0066"/>
    <property type="match status" value="1"/>
</dbReference>
<keyword evidence="1" id="KW-0949">S-adenosyl-L-methionine</keyword>
<name>A0ABU9AZJ6_9BACT</name>
<protein>
    <submittedName>
        <fullName evidence="4">tRNA (N6-threonylcarbamoyladenosine(37)-N6)-methyltransferase TrmO</fullName>
    </submittedName>
</protein>
<dbReference type="PROSITE" id="PS01318">
    <property type="entry name" value="TSAA_1"/>
    <property type="match status" value="1"/>
</dbReference>
<keyword evidence="5" id="KW-1185">Reference proteome</keyword>
<dbReference type="Pfam" id="PF01980">
    <property type="entry name" value="TrmO_N"/>
    <property type="match status" value="1"/>
</dbReference>
<accession>A0ABU9AZJ6</accession>
<gene>
    <name evidence="4" type="primary">tsaA</name>
    <name evidence="4" type="ORF">WKV53_21835</name>
</gene>
<dbReference type="Gene3D" id="3.30.2310.10">
    <property type="entry name" value="YaeB-like"/>
    <property type="match status" value="1"/>
</dbReference>
<dbReference type="InterPro" id="IPR036414">
    <property type="entry name" value="YaeB_N_sf"/>
</dbReference>
<dbReference type="InterPro" id="IPR023368">
    <property type="entry name" value="UPF0066_cons_site"/>
</dbReference>
<sequence>MEIQPIAHLRTCFGSKFAVPRQPGLCPSAWGELVFEPEYRQAEALRGIEGFSHLWLIFGFHLTAKGGWSPTVRPPRLGGNERVGVFATRSTFRPNNLGLSLVRLDGIERREKEGNVLLLGGVDLVDGTPVFDIKPYLPYAEALPEARGGFAQDEPERLKVASETADFDGLPERSRRVIVEALSLDPRPPAGRDEPGRVHGAGLCGVDVKFRIEGDECRIVAVEAAPGSGLNG</sequence>
<dbReference type="InterPro" id="IPR036413">
    <property type="entry name" value="YaeB-like_sf"/>
</dbReference>
<evidence type="ECO:0000256" key="1">
    <source>
        <dbReference type="ARBA" id="ARBA00022691"/>
    </source>
</evidence>
<dbReference type="PANTHER" id="PTHR12818">
    <property type="entry name" value="TRNA (ADENINE(37)-N6)-METHYLTRANSFERASE"/>
    <property type="match status" value="1"/>
</dbReference>
<evidence type="ECO:0000256" key="2">
    <source>
        <dbReference type="ARBA" id="ARBA00033753"/>
    </source>
</evidence>
<dbReference type="Proteomes" id="UP001371305">
    <property type="component" value="Unassembled WGS sequence"/>
</dbReference>
<evidence type="ECO:0000259" key="3">
    <source>
        <dbReference type="PROSITE" id="PS51668"/>
    </source>
</evidence>
<feature type="domain" description="TsaA-like" evidence="3">
    <location>
        <begin position="3"/>
        <end position="145"/>
    </location>
</feature>
<dbReference type="EMBL" id="JBBUKT010000010">
    <property type="protein sequence ID" value="MEK7953171.1"/>
    <property type="molecule type" value="Genomic_DNA"/>
</dbReference>
<organism evidence="4 5">
    <name type="scientific">Luteolibacter soli</name>
    <dbReference type="NCBI Taxonomy" id="3135280"/>
    <lineage>
        <taxon>Bacteria</taxon>
        <taxon>Pseudomonadati</taxon>
        <taxon>Verrucomicrobiota</taxon>
        <taxon>Verrucomicrobiia</taxon>
        <taxon>Verrucomicrobiales</taxon>
        <taxon>Verrucomicrobiaceae</taxon>
        <taxon>Luteolibacter</taxon>
    </lineage>
</organism>
<dbReference type="InterPro" id="IPR023370">
    <property type="entry name" value="TrmO-like_N"/>
</dbReference>
<comment type="caution">
    <text evidence="4">The sequence shown here is derived from an EMBL/GenBank/DDBJ whole genome shotgun (WGS) entry which is preliminary data.</text>
</comment>
<dbReference type="PROSITE" id="PS51668">
    <property type="entry name" value="TSAA_2"/>
    <property type="match status" value="1"/>
</dbReference>
<proteinExistence type="inferred from homology"/>
<evidence type="ECO:0000313" key="4">
    <source>
        <dbReference type="EMBL" id="MEK7953171.1"/>
    </source>
</evidence>
<comment type="similarity">
    <text evidence="2">Belongs to the tRNA methyltransferase O family.</text>
</comment>
<dbReference type="Gene3D" id="2.40.30.70">
    <property type="entry name" value="YaeB-like"/>
    <property type="match status" value="1"/>
</dbReference>
<dbReference type="PANTHER" id="PTHR12818:SF0">
    <property type="entry name" value="TRNA (ADENINE(37)-N6)-METHYLTRANSFERASE"/>
    <property type="match status" value="1"/>
</dbReference>
<dbReference type="RefSeq" id="WP_341406934.1">
    <property type="nucleotide sequence ID" value="NZ_JBBUKT010000010.1"/>
</dbReference>
<dbReference type="SUPFAM" id="SSF118196">
    <property type="entry name" value="YaeB-like"/>
    <property type="match status" value="1"/>
</dbReference>